<feature type="compositionally biased region" description="Polar residues" evidence="1">
    <location>
        <begin position="71"/>
        <end position="83"/>
    </location>
</feature>
<comment type="caution">
    <text evidence="2">The sequence shown here is derived from an EMBL/GenBank/DDBJ whole genome shotgun (WGS) entry which is preliminary data.</text>
</comment>
<sequence>MVTGAYAKGNGSRSKPVVLKYAPSHAERPRTRDSREKGKGWQRSKSSMYDYGSDLYFCEDRTSHERHRRAQSSMSGRRTGKNSSCYEIDCPAKKQRRRRASVEAIVQSAKPDSTNLCQPAVPIGPPIQKRMLTVKQGAEDNCITPNKTFYGWTTISNDRSLQKVQIIEREGPKARAYAPRYESANNFPSAFPYAESERELKTYECKQRFMEMLVTTDSFDWRPGAGEPEGHGYETDEIEPFKVKSSFRPPERSPANKYLNEMRIELKEAEVSQDRVVQGRVFFDLKEPATVESIVIDINKTFAGTTSDGRVNLLSPDNKNYAPELKLLPNRQPRLLLPGMEPQPGESSVAHRLPDDIALVETIPKKVILQTGYNAIPFSIYVPENQMPTFTYTSLDGPSVINNYSAEASVRMNGNTERTGRVPIVVPALGKKNLGYRDDDDNFEFVLFNKYFTKDDGFDYAVGYTEKESGHDKPSKVEAKVIRLAECREINLKEKTYVANLGHATMSRGKSNPVVDKYRQNPDNKPIRYEWDDNAYDENNVISSTTPTVKGRGFTCDYLLELKVDGKTYRGPIILVDRYDEKGARRSELSSLSKREDFKVPA</sequence>
<evidence type="ECO:0000313" key="2">
    <source>
        <dbReference type="EMBL" id="KAL5110305.1"/>
    </source>
</evidence>
<proteinExistence type="predicted"/>
<reference evidence="2 3" key="1">
    <citation type="journal article" date="2022" name="Front. Cell. Infect. Microbiol.">
        <title>The Genomes of Two Strains of Taenia crassiceps the Animal Model for the Study of Human Cysticercosis.</title>
        <authorList>
            <person name="Bobes R.J."/>
            <person name="Estrada K."/>
            <person name="Rios-Valencia D.G."/>
            <person name="Calderon-Gallegos A."/>
            <person name="de la Torre P."/>
            <person name="Carrero J.C."/>
            <person name="Sanchez-Flores A."/>
            <person name="Laclette J.P."/>
        </authorList>
    </citation>
    <scope>NUCLEOTIDE SEQUENCE [LARGE SCALE GENOMIC DNA]</scope>
    <source>
        <strain evidence="2">WFUcys</strain>
    </source>
</reference>
<protein>
    <submittedName>
        <fullName evidence="2">Uncharacterized protein</fullName>
    </submittedName>
</protein>
<dbReference type="Proteomes" id="UP001651158">
    <property type="component" value="Unassembled WGS sequence"/>
</dbReference>
<feature type="compositionally biased region" description="Basic and acidic residues" evidence="1">
    <location>
        <begin position="25"/>
        <end position="39"/>
    </location>
</feature>
<name>A0ABR4QLL9_9CEST</name>
<feature type="region of interest" description="Disordered" evidence="1">
    <location>
        <begin position="62"/>
        <end position="83"/>
    </location>
</feature>
<accession>A0ABR4QLL9</accession>
<dbReference type="EMBL" id="JAKROA010000002">
    <property type="protein sequence ID" value="KAL5110305.1"/>
    <property type="molecule type" value="Genomic_DNA"/>
</dbReference>
<feature type="region of interest" description="Disordered" evidence="1">
    <location>
        <begin position="1"/>
        <end position="46"/>
    </location>
</feature>
<gene>
    <name evidence="2" type="ORF">TcWFU_004795</name>
</gene>
<organism evidence="2 3">
    <name type="scientific">Taenia crassiceps</name>
    <dbReference type="NCBI Taxonomy" id="6207"/>
    <lineage>
        <taxon>Eukaryota</taxon>
        <taxon>Metazoa</taxon>
        <taxon>Spiralia</taxon>
        <taxon>Lophotrochozoa</taxon>
        <taxon>Platyhelminthes</taxon>
        <taxon>Cestoda</taxon>
        <taxon>Eucestoda</taxon>
        <taxon>Cyclophyllidea</taxon>
        <taxon>Taeniidae</taxon>
        <taxon>Taenia</taxon>
    </lineage>
</organism>
<evidence type="ECO:0000313" key="3">
    <source>
        <dbReference type="Proteomes" id="UP001651158"/>
    </source>
</evidence>
<keyword evidence="3" id="KW-1185">Reference proteome</keyword>
<evidence type="ECO:0000256" key="1">
    <source>
        <dbReference type="SAM" id="MobiDB-lite"/>
    </source>
</evidence>